<dbReference type="Gramene" id="ESQ33693">
    <property type="protein sequence ID" value="ESQ33693"/>
    <property type="gene ID" value="EUTSA_v10009572mg"/>
</dbReference>
<feature type="domain" description="F-box" evidence="1">
    <location>
        <begin position="6"/>
        <end position="55"/>
    </location>
</feature>
<dbReference type="InterPro" id="IPR017451">
    <property type="entry name" value="F-box-assoc_interact_dom"/>
</dbReference>
<dbReference type="eggNOG" id="ENOG502SNHU">
    <property type="taxonomic scope" value="Eukaryota"/>
</dbReference>
<sequence>MMKRGVKTLDSIPIDLFLEIFSRLPSKSIARFRCVSKLWGSMLHLPYFTEMFLTRSWARPRLLIILQGCSEYSVFSSPQLQNPYGKSSSSLVVVSADFHVKFSRDMWSTEFCGITSGLIYFSSMRISEKNGGDAVRHVIFNPRTKQNATLPKLTKDGVKRISVLGFDPIDKQFKRMCINGVLYYISKIFCRPHNEKFYVIVCFDVRSESFKFIEVEECIYYATLINYKGKLGGIRTEYDGDSNTLELCLWVLEDVEKHQWSKYVYILKDDEFVEVCFLNVAGVTTAGEIVLSMRCTSTTFYVFYFNPEKTLSNMLKSE</sequence>
<reference evidence="2 3" key="1">
    <citation type="journal article" date="2013" name="Front. Plant Sci.">
        <title>The Reference Genome of the Halophytic Plant Eutrema salsugineum.</title>
        <authorList>
            <person name="Yang R."/>
            <person name="Jarvis D.E."/>
            <person name="Chen H."/>
            <person name="Beilstein M.A."/>
            <person name="Grimwood J."/>
            <person name="Jenkins J."/>
            <person name="Shu S."/>
            <person name="Prochnik S."/>
            <person name="Xin M."/>
            <person name="Ma C."/>
            <person name="Schmutz J."/>
            <person name="Wing R.A."/>
            <person name="Mitchell-Olds T."/>
            <person name="Schumaker K.S."/>
            <person name="Wang X."/>
        </authorList>
    </citation>
    <scope>NUCLEOTIDE SEQUENCE [LARGE SCALE GENOMIC DNA]</scope>
</reference>
<gene>
    <name evidence="2" type="ORF">EUTSA_v10009572mg</name>
</gene>
<dbReference type="PROSITE" id="PS50181">
    <property type="entry name" value="FBOX"/>
    <property type="match status" value="1"/>
</dbReference>
<dbReference type="InterPro" id="IPR036047">
    <property type="entry name" value="F-box-like_dom_sf"/>
</dbReference>
<dbReference type="KEGG" id="eus:EUTSA_v10009572mg"/>
<proteinExistence type="predicted"/>
<dbReference type="AlphaFoldDB" id="V4L1R9"/>
<dbReference type="Pfam" id="PF08268">
    <property type="entry name" value="FBA_3"/>
    <property type="match status" value="1"/>
</dbReference>
<dbReference type="InterPro" id="IPR013187">
    <property type="entry name" value="F-box-assoc_dom_typ3"/>
</dbReference>
<dbReference type="Gene3D" id="1.20.1280.50">
    <property type="match status" value="1"/>
</dbReference>
<dbReference type="SMART" id="SM00256">
    <property type="entry name" value="FBOX"/>
    <property type="match status" value="1"/>
</dbReference>
<evidence type="ECO:0000313" key="3">
    <source>
        <dbReference type="Proteomes" id="UP000030689"/>
    </source>
</evidence>
<organism evidence="2 3">
    <name type="scientific">Eutrema salsugineum</name>
    <name type="common">Saltwater cress</name>
    <name type="synonym">Sisymbrium salsugineum</name>
    <dbReference type="NCBI Taxonomy" id="72664"/>
    <lineage>
        <taxon>Eukaryota</taxon>
        <taxon>Viridiplantae</taxon>
        <taxon>Streptophyta</taxon>
        <taxon>Embryophyta</taxon>
        <taxon>Tracheophyta</taxon>
        <taxon>Spermatophyta</taxon>
        <taxon>Magnoliopsida</taxon>
        <taxon>eudicotyledons</taxon>
        <taxon>Gunneridae</taxon>
        <taxon>Pentapetalae</taxon>
        <taxon>rosids</taxon>
        <taxon>malvids</taxon>
        <taxon>Brassicales</taxon>
        <taxon>Brassicaceae</taxon>
        <taxon>Eutremeae</taxon>
        <taxon>Eutrema</taxon>
    </lineage>
</organism>
<dbReference type="Pfam" id="PF00646">
    <property type="entry name" value="F-box"/>
    <property type="match status" value="1"/>
</dbReference>
<name>V4L1R9_EUTSA</name>
<dbReference type="EMBL" id="KI517683">
    <property type="protein sequence ID" value="ESQ33693.1"/>
    <property type="molecule type" value="Genomic_DNA"/>
</dbReference>
<dbReference type="NCBIfam" id="TIGR01640">
    <property type="entry name" value="F_box_assoc_1"/>
    <property type="match status" value="1"/>
</dbReference>
<feature type="non-terminal residue" evidence="2">
    <location>
        <position position="318"/>
    </location>
</feature>
<dbReference type="InterPro" id="IPR001810">
    <property type="entry name" value="F-box_dom"/>
</dbReference>
<evidence type="ECO:0000259" key="1">
    <source>
        <dbReference type="PROSITE" id="PS50181"/>
    </source>
</evidence>
<dbReference type="CDD" id="cd22157">
    <property type="entry name" value="F-box_AtFBW1-like"/>
    <property type="match status" value="1"/>
</dbReference>
<protein>
    <recommendedName>
        <fullName evidence="1">F-box domain-containing protein</fullName>
    </recommendedName>
</protein>
<evidence type="ECO:0000313" key="2">
    <source>
        <dbReference type="EMBL" id="ESQ33693.1"/>
    </source>
</evidence>
<dbReference type="PANTHER" id="PTHR31111:SF130">
    <property type="entry name" value="F-BOX ASSOCIATED UBIQUITINATION EFFECTOR FAMILY PROTEIN"/>
    <property type="match status" value="1"/>
</dbReference>
<dbReference type="PANTHER" id="PTHR31111">
    <property type="entry name" value="BNAA05G37150D PROTEIN-RELATED"/>
    <property type="match status" value="1"/>
</dbReference>
<accession>V4L1R9</accession>
<keyword evidence="3" id="KW-1185">Reference proteome</keyword>
<dbReference type="Proteomes" id="UP000030689">
    <property type="component" value="Unassembled WGS sequence"/>
</dbReference>
<dbReference type="SUPFAM" id="SSF81383">
    <property type="entry name" value="F-box domain"/>
    <property type="match status" value="1"/>
</dbReference>